<dbReference type="SUPFAM" id="SSF53335">
    <property type="entry name" value="S-adenosyl-L-methionine-dependent methyltransferases"/>
    <property type="match status" value="1"/>
</dbReference>
<dbReference type="EMBL" id="AUXW01000172">
    <property type="protein sequence ID" value="KKE81964.1"/>
    <property type="molecule type" value="Genomic_DNA"/>
</dbReference>
<dbReference type="AlphaFoldDB" id="A0A0F6A992"/>
<dbReference type="Pfam" id="PF13847">
    <property type="entry name" value="Methyltransf_31"/>
    <property type="match status" value="1"/>
</dbReference>
<dbReference type="InterPro" id="IPR050447">
    <property type="entry name" value="Erg6_SMT_methyltransf"/>
</dbReference>
<evidence type="ECO:0000313" key="4">
    <source>
        <dbReference type="Proteomes" id="UP000033434"/>
    </source>
</evidence>
<dbReference type="PATRIC" id="fig|1129367.4.peg.4136"/>
<protein>
    <recommendedName>
        <fullName evidence="2">Methyltransferase domain-containing protein</fullName>
    </recommendedName>
</protein>
<dbReference type="Proteomes" id="UP000033434">
    <property type="component" value="Unassembled WGS sequence"/>
</dbReference>
<dbReference type="PANTHER" id="PTHR44068:SF1">
    <property type="entry name" value="HYPOTHETICAL LOC100005854"/>
    <property type="match status" value="1"/>
</dbReference>
<comment type="caution">
    <text evidence="3">The sequence shown here is derived from an EMBL/GenBank/DDBJ whole genome shotgun (WGS) entry which is preliminary data.</text>
</comment>
<sequence length="220" mass="24470">MANWESIYRSGKQLNRYPFSDIVSLVFQLRSKTPDLRVLEVGCGAGNNIYFMASEGVDVAGIDCAPSAIEFAKRRIGKDGLSADLKVGSFVELPWQDNTFDLVIDRSALNCVPRPQVQLALKDIARVLKPGGRIYSQIYSDLHPAHRSAKNTSRNFTTELTYSGFTDIDGLYFASKEDSLQLFSHFEFVDILLSKTENSSGEIIAAQWSITAFKADLDQV</sequence>
<dbReference type="InterPro" id="IPR025714">
    <property type="entry name" value="Methyltranfer_dom"/>
</dbReference>
<dbReference type="Gene3D" id="3.40.50.150">
    <property type="entry name" value="Vaccinia Virus protein VP39"/>
    <property type="match status" value="1"/>
</dbReference>
<dbReference type="CDD" id="cd02440">
    <property type="entry name" value="AdoMet_MTases"/>
    <property type="match status" value="1"/>
</dbReference>
<dbReference type="RefSeq" id="WP_052961086.1">
    <property type="nucleotide sequence ID" value="NZ_AUXW01000172.1"/>
</dbReference>
<reference evidence="3 4" key="1">
    <citation type="journal article" date="2015" name="BMC Genomics">
        <title>Genome mining reveals unlocked bioactive potential of marine Gram-negative bacteria.</title>
        <authorList>
            <person name="Machado H."/>
            <person name="Sonnenschein E.C."/>
            <person name="Melchiorsen J."/>
            <person name="Gram L."/>
        </authorList>
    </citation>
    <scope>NUCLEOTIDE SEQUENCE [LARGE SCALE GENOMIC DNA]</scope>
    <source>
        <strain evidence="3 4">S4054</strain>
    </source>
</reference>
<dbReference type="InterPro" id="IPR029063">
    <property type="entry name" value="SAM-dependent_MTases_sf"/>
</dbReference>
<dbReference type="GO" id="GO:0003838">
    <property type="term" value="F:sterol 24-C-methyltransferase activity"/>
    <property type="evidence" value="ECO:0007669"/>
    <property type="project" value="TreeGrafter"/>
</dbReference>
<feature type="domain" description="Methyltransferase" evidence="2">
    <location>
        <begin position="33"/>
        <end position="152"/>
    </location>
</feature>
<evidence type="ECO:0000256" key="1">
    <source>
        <dbReference type="ARBA" id="ARBA00022679"/>
    </source>
</evidence>
<accession>A0A0F6A992</accession>
<gene>
    <name evidence="3" type="ORF">N479_20315</name>
</gene>
<organism evidence="3 4">
    <name type="scientific">Pseudoalteromonas luteoviolacea S4054</name>
    <dbReference type="NCBI Taxonomy" id="1129367"/>
    <lineage>
        <taxon>Bacteria</taxon>
        <taxon>Pseudomonadati</taxon>
        <taxon>Pseudomonadota</taxon>
        <taxon>Gammaproteobacteria</taxon>
        <taxon>Alteromonadales</taxon>
        <taxon>Pseudoalteromonadaceae</taxon>
        <taxon>Pseudoalteromonas</taxon>
    </lineage>
</organism>
<evidence type="ECO:0000259" key="2">
    <source>
        <dbReference type="Pfam" id="PF13847"/>
    </source>
</evidence>
<name>A0A0F6A992_9GAMM</name>
<keyword evidence="1" id="KW-0808">Transferase</keyword>
<dbReference type="GO" id="GO:0016126">
    <property type="term" value="P:sterol biosynthetic process"/>
    <property type="evidence" value="ECO:0007669"/>
    <property type="project" value="TreeGrafter"/>
</dbReference>
<dbReference type="PANTHER" id="PTHR44068">
    <property type="entry name" value="ZGC:194242"/>
    <property type="match status" value="1"/>
</dbReference>
<proteinExistence type="predicted"/>
<evidence type="ECO:0000313" key="3">
    <source>
        <dbReference type="EMBL" id="KKE81964.1"/>
    </source>
</evidence>